<organism evidence="1 2">
    <name type="scientific">Negadavirga shengliensis</name>
    <dbReference type="NCBI Taxonomy" id="1389218"/>
    <lineage>
        <taxon>Bacteria</taxon>
        <taxon>Pseudomonadati</taxon>
        <taxon>Bacteroidota</taxon>
        <taxon>Cytophagia</taxon>
        <taxon>Cytophagales</taxon>
        <taxon>Cyclobacteriaceae</taxon>
        <taxon>Negadavirga</taxon>
    </lineage>
</organism>
<proteinExistence type="predicted"/>
<evidence type="ECO:0000313" key="2">
    <source>
        <dbReference type="Proteomes" id="UP001595818"/>
    </source>
</evidence>
<reference evidence="2" key="1">
    <citation type="journal article" date="2019" name="Int. J. Syst. Evol. Microbiol.">
        <title>The Global Catalogue of Microorganisms (GCM) 10K type strain sequencing project: providing services to taxonomists for standard genome sequencing and annotation.</title>
        <authorList>
            <consortium name="The Broad Institute Genomics Platform"/>
            <consortium name="The Broad Institute Genome Sequencing Center for Infectious Disease"/>
            <person name="Wu L."/>
            <person name="Ma J."/>
        </authorList>
    </citation>
    <scope>NUCLEOTIDE SEQUENCE [LARGE SCALE GENOMIC DNA]</scope>
    <source>
        <strain evidence="2">CGMCC 4.7466</strain>
    </source>
</reference>
<name>A0ABV9T842_9BACT</name>
<dbReference type="EMBL" id="JBHSJJ010000020">
    <property type="protein sequence ID" value="MFC4874613.1"/>
    <property type="molecule type" value="Genomic_DNA"/>
</dbReference>
<gene>
    <name evidence="1" type="ORF">ACFPFU_23115</name>
</gene>
<protein>
    <submittedName>
        <fullName evidence="1">DUF4249 domain-containing protein</fullName>
    </submittedName>
</protein>
<keyword evidence="2" id="KW-1185">Reference proteome</keyword>
<dbReference type="InterPro" id="IPR025345">
    <property type="entry name" value="DUF4249"/>
</dbReference>
<evidence type="ECO:0000313" key="1">
    <source>
        <dbReference type="EMBL" id="MFC4874613.1"/>
    </source>
</evidence>
<dbReference type="Pfam" id="PF14054">
    <property type="entry name" value="DUF4249"/>
    <property type="match status" value="1"/>
</dbReference>
<dbReference type="RefSeq" id="WP_377068631.1">
    <property type="nucleotide sequence ID" value="NZ_JBHSJJ010000020.1"/>
</dbReference>
<dbReference type="Proteomes" id="UP001595818">
    <property type="component" value="Unassembled WGS sequence"/>
</dbReference>
<sequence>MRNGYHIWWVCLFLWSCQEEVLLDLGNTDKIPVIEAIWTDTHSVNRVVVSYSRDYYDTLPNETISDAEVRIVDETTGQTIELRYVGSLGHYIAVNGRTAQVGHDYRLEVELEDNLYVSTGRTLEPPVLDSITYQYEPERIFRREGYYLTLYGKIPFSDNNYYRLRISRNDTLLNRRSDYFLFDDSFGTSILNSGFELSAFSFKKNDRVKLELYRLNRDAYEYLEQMVNLLFNDGGLFSPPPENPKSNIEVAQGSGRVLGYFMTSMVLVKSVMIVDKE</sequence>
<comment type="caution">
    <text evidence="1">The sequence shown here is derived from an EMBL/GenBank/DDBJ whole genome shotgun (WGS) entry which is preliminary data.</text>
</comment>
<accession>A0ABV9T842</accession>